<dbReference type="Pfam" id="PF02300">
    <property type="entry name" value="Fumarate_red_C"/>
    <property type="match status" value="1"/>
</dbReference>
<keyword evidence="4 5" id="KW-0472">Membrane</keyword>
<dbReference type="InterPro" id="IPR034804">
    <property type="entry name" value="SQR/QFR_C/D"/>
</dbReference>
<keyword evidence="3 5" id="KW-1133">Transmembrane helix</keyword>
<dbReference type="OrthoDB" id="8909678at2"/>
<evidence type="ECO:0000256" key="3">
    <source>
        <dbReference type="ARBA" id="ARBA00022989"/>
    </source>
</evidence>
<name>A0A839RK53_9ACTN</name>
<accession>A0A839RK53</accession>
<keyword evidence="2 5" id="KW-0812">Transmembrane</keyword>
<keyword evidence="7" id="KW-1185">Reference proteome</keyword>
<dbReference type="EMBL" id="JACHWS010000001">
    <property type="protein sequence ID" value="MBB3036463.1"/>
    <property type="molecule type" value="Genomic_DNA"/>
</dbReference>
<gene>
    <name evidence="6" type="ORF">FHU29_000897</name>
</gene>
<feature type="transmembrane region" description="Helical" evidence="5">
    <location>
        <begin position="72"/>
        <end position="92"/>
    </location>
</feature>
<dbReference type="SUPFAM" id="SSF81343">
    <property type="entry name" value="Fumarate reductase respiratory complex transmembrane subunits"/>
    <property type="match status" value="1"/>
</dbReference>
<proteinExistence type="predicted"/>
<protein>
    <submittedName>
        <fullName evidence="6">Fumarate reductase subunit C</fullName>
    </submittedName>
</protein>
<dbReference type="RefSeq" id="WP_064441584.1">
    <property type="nucleotide sequence ID" value="NZ_BDDI01000015.1"/>
</dbReference>
<dbReference type="GO" id="GO:0016020">
    <property type="term" value="C:membrane"/>
    <property type="evidence" value="ECO:0007669"/>
    <property type="project" value="InterPro"/>
</dbReference>
<evidence type="ECO:0000256" key="4">
    <source>
        <dbReference type="ARBA" id="ARBA00023136"/>
    </source>
</evidence>
<comment type="caution">
    <text evidence="6">The sequence shown here is derived from an EMBL/GenBank/DDBJ whole genome shotgun (WGS) entry which is preliminary data.</text>
</comment>
<evidence type="ECO:0000256" key="5">
    <source>
        <dbReference type="SAM" id="Phobius"/>
    </source>
</evidence>
<organism evidence="6 7">
    <name type="scientific">Hoyosella altamirensis</name>
    <dbReference type="NCBI Taxonomy" id="616997"/>
    <lineage>
        <taxon>Bacteria</taxon>
        <taxon>Bacillati</taxon>
        <taxon>Actinomycetota</taxon>
        <taxon>Actinomycetes</taxon>
        <taxon>Mycobacteriales</taxon>
        <taxon>Hoyosellaceae</taxon>
        <taxon>Hoyosella</taxon>
    </lineage>
</organism>
<dbReference type="Gene3D" id="1.20.1300.10">
    <property type="entry name" value="Fumarate reductase/succinate dehydrogenase, transmembrane subunit"/>
    <property type="match status" value="1"/>
</dbReference>
<reference evidence="6 7" key="1">
    <citation type="submission" date="2020-08" db="EMBL/GenBank/DDBJ databases">
        <title>Sequencing the genomes of 1000 actinobacteria strains.</title>
        <authorList>
            <person name="Klenk H.-P."/>
        </authorList>
    </citation>
    <scope>NUCLEOTIDE SEQUENCE [LARGE SCALE GENOMIC DNA]</scope>
    <source>
        <strain evidence="6 7">DSM 45258</strain>
    </source>
</reference>
<dbReference type="AlphaFoldDB" id="A0A839RK53"/>
<keyword evidence="1" id="KW-1003">Cell membrane</keyword>
<evidence type="ECO:0000313" key="6">
    <source>
        <dbReference type="EMBL" id="MBB3036463.1"/>
    </source>
</evidence>
<dbReference type="InterPro" id="IPR003510">
    <property type="entry name" value="Fumarate_red_C"/>
</dbReference>
<evidence type="ECO:0000313" key="7">
    <source>
        <dbReference type="Proteomes" id="UP000567922"/>
    </source>
</evidence>
<evidence type="ECO:0000256" key="1">
    <source>
        <dbReference type="ARBA" id="ARBA00022475"/>
    </source>
</evidence>
<dbReference type="PIRSF" id="PIRSF000180">
    <property type="entry name" value="FrdC"/>
    <property type="match status" value="1"/>
</dbReference>
<feature type="transmembrane region" description="Helical" evidence="5">
    <location>
        <begin position="112"/>
        <end position="133"/>
    </location>
</feature>
<evidence type="ECO:0000256" key="2">
    <source>
        <dbReference type="ARBA" id="ARBA00022692"/>
    </source>
</evidence>
<sequence>MTAPPPQASSQYRPSLPLLWWTKRRTYFVFAMRELSCVFVAWFVAFMVMLIHAVGQGPARYEDFLDLAGRPWVVVINVLALTFLIVHAVTWFQLAPKAMVVKAGPQQVPPAAIMGAHFAGWLIISLIVMWVVLR</sequence>
<dbReference type="Proteomes" id="UP000567922">
    <property type="component" value="Unassembled WGS sequence"/>
</dbReference>
<feature type="transmembrane region" description="Helical" evidence="5">
    <location>
        <begin position="27"/>
        <end position="51"/>
    </location>
</feature>